<evidence type="ECO:0000256" key="4">
    <source>
        <dbReference type="ARBA" id="ARBA00022692"/>
    </source>
</evidence>
<keyword evidence="6 10" id="KW-0798">TonB box</keyword>
<dbReference type="InterPro" id="IPR037066">
    <property type="entry name" value="Plug_dom_sf"/>
</dbReference>
<protein>
    <submittedName>
        <fullName evidence="14">TonB-dependent receptor domain-containing protein</fullName>
    </submittedName>
</protein>
<dbReference type="InterPro" id="IPR008969">
    <property type="entry name" value="CarboxyPept-like_regulatory"/>
</dbReference>
<evidence type="ECO:0000259" key="12">
    <source>
        <dbReference type="Pfam" id="PF00593"/>
    </source>
</evidence>
<keyword evidence="7 10" id="KW-0472">Membrane</keyword>
<keyword evidence="2" id="KW-0813">Transport</keyword>
<dbReference type="RefSeq" id="WP_379019820.1">
    <property type="nucleotide sequence ID" value="NZ_JBHRTA010000009.1"/>
</dbReference>
<keyword evidence="4" id="KW-0812">Transmembrane</keyword>
<feature type="signal peptide" evidence="11">
    <location>
        <begin position="1"/>
        <end position="25"/>
    </location>
</feature>
<evidence type="ECO:0000313" key="14">
    <source>
        <dbReference type="EMBL" id="MFC3196775.1"/>
    </source>
</evidence>
<evidence type="ECO:0000256" key="1">
    <source>
        <dbReference type="ARBA" id="ARBA00004571"/>
    </source>
</evidence>
<dbReference type="Proteomes" id="UP001595526">
    <property type="component" value="Unassembled WGS sequence"/>
</dbReference>
<feature type="domain" description="TonB-dependent receptor-like beta-barrel" evidence="12">
    <location>
        <begin position="494"/>
        <end position="911"/>
    </location>
</feature>
<feature type="chain" id="PRO_5045926773" evidence="11">
    <location>
        <begin position="26"/>
        <end position="954"/>
    </location>
</feature>
<keyword evidence="3" id="KW-1134">Transmembrane beta strand</keyword>
<dbReference type="EMBL" id="JBHRTA010000009">
    <property type="protein sequence ID" value="MFC3196775.1"/>
    <property type="molecule type" value="Genomic_DNA"/>
</dbReference>
<dbReference type="Gene3D" id="2.170.130.10">
    <property type="entry name" value="TonB-dependent receptor, plug domain"/>
    <property type="match status" value="1"/>
</dbReference>
<feature type="domain" description="TonB-dependent receptor plug" evidence="13">
    <location>
        <begin position="328"/>
        <end position="429"/>
    </location>
</feature>
<evidence type="ECO:0000256" key="6">
    <source>
        <dbReference type="ARBA" id="ARBA00023077"/>
    </source>
</evidence>
<dbReference type="SUPFAM" id="SSF56935">
    <property type="entry name" value="Porins"/>
    <property type="match status" value="1"/>
</dbReference>
<name>A0ABV7JFB4_9SPHI</name>
<keyword evidence="15" id="KW-1185">Reference proteome</keyword>
<dbReference type="InterPro" id="IPR000531">
    <property type="entry name" value="Beta-barrel_TonB"/>
</dbReference>
<dbReference type="Gene3D" id="2.40.170.20">
    <property type="entry name" value="TonB-dependent receptor, beta-barrel domain"/>
    <property type="match status" value="1"/>
</dbReference>
<dbReference type="Gene3D" id="3.30.70.100">
    <property type="match status" value="1"/>
</dbReference>
<comment type="subcellular location">
    <subcellularLocation>
        <location evidence="1">Cell outer membrane</location>
        <topology evidence="1">Multi-pass membrane protein</topology>
    </subcellularLocation>
</comment>
<dbReference type="PANTHER" id="PTHR30069">
    <property type="entry name" value="TONB-DEPENDENT OUTER MEMBRANE RECEPTOR"/>
    <property type="match status" value="1"/>
</dbReference>
<evidence type="ECO:0000256" key="8">
    <source>
        <dbReference type="ARBA" id="ARBA00023170"/>
    </source>
</evidence>
<proteinExistence type="inferred from homology"/>
<organism evidence="14 15">
    <name type="scientific">Parapedobacter deserti</name>
    <dbReference type="NCBI Taxonomy" id="1912957"/>
    <lineage>
        <taxon>Bacteria</taxon>
        <taxon>Pseudomonadati</taxon>
        <taxon>Bacteroidota</taxon>
        <taxon>Sphingobacteriia</taxon>
        <taxon>Sphingobacteriales</taxon>
        <taxon>Sphingobacteriaceae</taxon>
        <taxon>Parapedobacter</taxon>
    </lineage>
</organism>
<dbReference type="InterPro" id="IPR039426">
    <property type="entry name" value="TonB-dep_rcpt-like"/>
</dbReference>
<comment type="caution">
    <text evidence="14">The sequence shown here is derived from an EMBL/GenBank/DDBJ whole genome shotgun (WGS) entry which is preliminary data.</text>
</comment>
<evidence type="ECO:0000256" key="9">
    <source>
        <dbReference type="ARBA" id="ARBA00023237"/>
    </source>
</evidence>
<comment type="similarity">
    <text evidence="10">Belongs to the TonB-dependent receptor family.</text>
</comment>
<evidence type="ECO:0000313" key="15">
    <source>
        <dbReference type="Proteomes" id="UP001595526"/>
    </source>
</evidence>
<gene>
    <name evidence="14" type="ORF">ACFOET_04030</name>
</gene>
<evidence type="ECO:0000256" key="3">
    <source>
        <dbReference type="ARBA" id="ARBA00022452"/>
    </source>
</evidence>
<dbReference type="InterPro" id="IPR036163">
    <property type="entry name" value="HMA_dom_sf"/>
</dbReference>
<dbReference type="Pfam" id="PF00593">
    <property type="entry name" value="TonB_dep_Rec_b-barrel"/>
    <property type="match status" value="1"/>
</dbReference>
<dbReference type="PANTHER" id="PTHR30069:SF29">
    <property type="entry name" value="HEMOGLOBIN AND HEMOGLOBIN-HAPTOGLOBIN-BINDING PROTEIN 1-RELATED"/>
    <property type="match status" value="1"/>
</dbReference>
<accession>A0ABV7JFB4</accession>
<evidence type="ECO:0000256" key="7">
    <source>
        <dbReference type="ARBA" id="ARBA00023136"/>
    </source>
</evidence>
<evidence type="ECO:0000256" key="5">
    <source>
        <dbReference type="ARBA" id="ARBA00022729"/>
    </source>
</evidence>
<keyword evidence="5 11" id="KW-0732">Signal</keyword>
<evidence type="ECO:0000256" key="11">
    <source>
        <dbReference type="SAM" id="SignalP"/>
    </source>
</evidence>
<evidence type="ECO:0000256" key="10">
    <source>
        <dbReference type="RuleBase" id="RU003357"/>
    </source>
</evidence>
<keyword evidence="8 14" id="KW-0675">Receptor</keyword>
<sequence length="954" mass="106536">MTYFKKLTYTLVAVFCLTASNVAVAQNHNYSLTVAGNCSMCKARIEKASKAAGAASATWDAKTQQLNLTLDDPDTDINAIRRSIAASGHDVDDLKADDEVYRNLPECCLYARIEQSDDIADVSSVDTATFQVSGVCGMCKSRIEKAANGDGLKKASWDAGAQLLTLTFDPALFNVTAAQERILAAGHDTEGRAADTDIYNKLPKCCHYRDENNVHRLTGIDNHDHDHIVTGVVMQENNRGELSPIESANVHWLEDASVNTRSDASGVFRIEHQENFKQLVISYAGHQSDTVEITDPHEVLVVTAKGNVLSEVTVSARRKSNYISALSPSRLEVLTGQELFKAACCDLSESFETNASVDVVSSDAVTGSKQIQMLGLSGVYTQLTVENLPGPRGLATPLGLNSISGTWIESIQIGKGIGSVVNGFENIAGQINVELKKPETSEKLFFNAYGNSMGRTDINLNLSHRFNERWTGGLLLHDNFMYNKYMNFSKNGFRDVPVGNLFSGVSRWKYENGKGFILQFGAKVLRDVRTGGEIDFNPAADKLTEHRYGLGFDIDRYEVFAKIGYVFPQNTHRSIGLQLSGSAYDQTSYFGLRTYDADQRNGYANLIYQDIIGTVVHRYRTGISFLHDRYNEHYIDQRFARTETVPGGFFEYTYSPSDKIDAVAGIRGDYNSLYGWFFTPRIHLRYQPVPGTTFRLSGGRGQRTANIFAENTAALASSRTVRIMTANAGENAYGLKPEVAWNTGVSVDQSFRLFHREASFSTEFFRNDFTNQVVVDYENPRELSFYNLDGMSYANSLQAEFRFMPLPHLETRMAYRFFDVKTTYEGELQQRPLVARHRGFLNLGYNTHRGGWHFDYTMNITGQKRLPSTAANPTAYRLPNFSRSYVTMNAQVSKTFGKARLIDVYLGGENLTNFFQQNPILAADRPFSEFFDTSMLWGPISGRVFYAGVRLSIR</sequence>
<evidence type="ECO:0000259" key="13">
    <source>
        <dbReference type="Pfam" id="PF07715"/>
    </source>
</evidence>
<reference evidence="15" key="1">
    <citation type="journal article" date="2019" name="Int. J. Syst. Evol. Microbiol.">
        <title>The Global Catalogue of Microorganisms (GCM) 10K type strain sequencing project: providing services to taxonomists for standard genome sequencing and annotation.</title>
        <authorList>
            <consortium name="The Broad Institute Genomics Platform"/>
            <consortium name="The Broad Institute Genome Sequencing Center for Infectious Disease"/>
            <person name="Wu L."/>
            <person name="Ma J."/>
        </authorList>
    </citation>
    <scope>NUCLEOTIDE SEQUENCE [LARGE SCALE GENOMIC DNA]</scope>
    <source>
        <strain evidence="15">KCTC 52416</strain>
    </source>
</reference>
<dbReference type="SUPFAM" id="SSF55008">
    <property type="entry name" value="HMA, heavy metal-associated domain"/>
    <property type="match status" value="2"/>
</dbReference>
<dbReference type="InterPro" id="IPR036942">
    <property type="entry name" value="Beta-barrel_TonB_sf"/>
</dbReference>
<dbReference type="Pfam" id="PF07715">
    <property type="entry name" value="Plug"/>
    <property type="match status" value="1"/>
</dbReference>
<evidence type="ECO:0000256" key="2">
    <source>
        <dbReference type="ARBA" id="ARBA00022448"/>
    </source>
</evidence>
<dbReference type="SUPFAM" id="SSF49464">
    <property type="entry name" value="Carboxypeptidase regulatory domain-like"/>
    <property type="match status" value="1"/>
</dbReference>
<dbReference type="InterPro" id="IPR012910">
    <property type="entry name" value="Plug_dom"/>
</dbReference>
<keyword evidence="9" id="KW-0998">Cell outer membrane</keyword>